<accession>A0A7J6PTL0</accession>
<dbReference type="GO" id="GO:0007052">
    <property type="term" value="P:mitotic spindle organization"/>
    <property type="evidence" value="ECO:0007669"/>
    <property type="project" value="TreeGrafter"/>
</dbReference>
<comment type="subcellular location">
    <subcellularLocation>
        <location evidence="1">Cell projection</location>
        <location evidence="1">Cilium</location>
    </subcellularLocation>
    <subcellularLocation>
        <location evidence="2">Cytoplasm</location>
        <location evidence="2">Cytoskeleton</location>
    </subcellularLocation>
</comment>
<evidence type="ECO:0000256" key="5">
    <source>
        <dbReference type="ARBA" id="ARBA00023212"/>
    </source>
</evidence>
<proteinExistence type="predicted"/>
<dbReference type="PANTHER" id="PTHR12086:SF9">
    <property type="entry name" value="EF-HAND DOMAIN-CONTAINING PROTEIN 1"/>
    <property type="match status" value="1"/>
</dbReference>
<dbReference type="PANTHER" id="PTHR12086">
    <property type="entry name" value="EF-HAND DOMAIN C-TERMINAL CONTAINING PROTEIN"/>
    <property type="match status" value="1"/>
</dbReference>
<keyword evidence="9" id="KW-1185">Reference proteome</keyword>
<dbReference type="EMBL" id="JABANO010038150">
    <property type="protein sequence ID" value="KAF4699026.1"/>
    <property type="molecule type" value="Genomic_DNA"/>
</dbReference>
<reference evidence="8 9" key="1">
    <citation type="submission" date="2020-04" db="EMBL/GenBank/DDBJ databases">
        <title>Perkinsus olseni comparative genomics.</title>
        <authorList>
            <person name="Bogema D.R."/>
        </authorList>
    </citation>
    <scope>NUCLEOTIDE SEQUENCE [LARGE SCALE GENOMIC DNA]</scope>
    <source>
        <strain evidence="8 9">ATCC PRA-207</strain>
    </source>
</reference>
<dbReference type="Proteomes" id="UP000553632">
    <property type="component" value="Unassembled WGS sequence"/>
</dbReference>
<dbReference type="Gene3D" id="2.30.29.170">
    <property type="match status" value="1"/>
</dbReference>
<evidence type="ECO:0000256" key="6">
    <source>
        <dbReference type="ARBA" id="ARBA00023273"/>
    </source>
</evidence>
<dbReference type="GO" id="GO:0005930">
    <property type="term" value="C:axoneme"/>
    <property type="evidence" value="ECO:0007669"/>
    <property type="project" value="TreeGrafter"/>
</dbReference>
<keyword evidence="3" id="KW-0963">Cytoplasm</keyword>
<dbReference type="SMART" id="SM00676">
    <property type="entry name" value="DM10"/>
    <property type="match status" value="1"/>
</dbReference>
<evidence type="ECO:0000313" key="8">
    <source>
        <dbReference type="EMBL" id="KAF4699026.1"/>
    </source>
</evidence>
<comment type="caution">
    <text evidence="8">The sequence shown here is derived from an EMBL/GenBank/DDBJ whole genome shotgun (WGS) entry which is preliminary data.</text>
</comment>
<name>A0A7J6PTL0_PEROL</name>
<organism evidence="8 9">
    <name type="scientific">Perkinsus olseni</name>
    <name type="common">Perkinsus atlanticus</name>
    <dbReference type="NCBI Taxonomy" id="32597"/>
    <lineage>
        <taxon>Eukaryota</taxon>
        <taxon>Sar</taxon>
        <taxon>Alveolata</taxon>
        <taxon>Perkinsozoa</taxon>
        <taxon>Perkinsea</taxon>
        <taxon>Perkinsida</taxon>
        <taxon>Perkinsidae</taxon>
        <taxon>Perkinsus</taxon>
    </lineage>
</organism>
<evidence type="ECO:0000256" key="2">
    <source>
        <dbReference type="ARBA" id="ARBA00004245"/>
    </source>
</evidence>
<keyword evidence="4" id="KW-0677">Repeat</keyword>
<dbReference type="InterPro" id="IPR040193">
    <property type="entry name" value="EFHC1/EFHC2/EFHB"/>
</dbReference>
<protein>
    <submittedName>
        <fullName evidence="8">EF-hand domain (C-terminal) containing</fullName>
    </submittedName>
</protein>
<evidence type="ECO:0000259" key="7">
    <source>
        <dbReference type="PROSITE" id="PS51336"/>
    </source>
</evidence>
<keyword evidence="5" id="KW-0206">Cytoskeleton</keyword>
<dbReference type="GO" id="GO:0000281">
    <property type="term" value="P:mitotic cytokinesis"/>
    <property type="evidence" value="ECO:0007669"/>
    <property type="project" value="TreeGrafter"/>
</dbReference>
<evidence type="ECO:0000256" key="3">
    <source>
        <dbReference type="ARBA" id="ARBA00022490"/>
    </source>
</evidence>
<evidence type="ECO:0000256" key="1">
    <source>
        <dbReference type="ARBA" id="ARBA00004138"/>
    </source>
</evidence>
<dbReference type="InterPro" id="IPR006602">
    <property type="entry name" value="DM10_dom"/>
</dbReference>
<sequence>MDDLSTEQYERRPFTIFYFLSDDTIEIREQYPLNCGRDNFPIFFKRGRVAKDSMPVLGPSDPLPPPGVYYKVDDLYVGQTIRLVWAGIIAALDCGAERFPLELLLFRASEA</sequence>
<dbReference type="AlphaFoldDB" id="A0A7J6PTL0"/>
<dbReference type="PROSITE" id="PS51336">
    <property type="entry name" value="DM10"/>
    <property type="match status" value="1"/>
</dbReference>
<dbReference type="Pfam" id="PF06565">
    <property type="entry name" value="DM10_dom"/>
    <property type="match status" value="1"/>
</dbReference>
<evidence type="ECO:0000313" key="9">
    <source>
        <dbReference type="Proteomes" id="UP000553632"/>
    </source>
</evidence>
<dbReference type="GO" id="GO:0043014">
    <property type="term" value="F:alpha-tubulin binding"/>
    <property type="evidence" value="ECO:0007669"/>
    <property type="project" value="TreeGrafter"/>
</dbReference>
<dbReference type="GO" id="GO:0060285">
    <property type="term" value="P:cilium-dependent cell motility"/>
    <property type="evidence" value="ECO:0007669"/>
    <property type="project" value="TreeGrafter"/>
</dbReference>
<evidence type="ECO:0000256" key="4">
    <source>
        <dbReference type="ARBA" id="ARBA00022737"/>
    </source>
</evidence>
<feature type="domain" description="DM10" evidence="7">
    <location>
        <begin position="1"/>
        <end position="108"/>
    </location>
</feature>
<gene>
    <name evidence="8" type="primary">EFHC2_4</name>
    <name evidence="8" type="ORF">FOZ63_018799</name>
</gene>
<dbReference type="GO" id="GO:0072686">
    <property type="term" value="C:mitotic spindle"/>
    <property type="evidence" value="ECO:0007669"/>
    <property type="project" value="TreeGrafter"/>
</dbReference>
<keyword evidence="6" id="KW-0966">Cell projection</keyword>